<feature type="region of interest" description="Disordered" evidence="5">
    <location>
        <begin position="1"/>
        <end position="20"/>
    </location>
</feature>
<dbReference type="AlphaFoldDB" id="A0A8T2QFB9"/>
<evidence type="ECO:0000313" key="9">
    <source>
        <dbReference type="Proteomes" id="UP000825935"/>
    </source>
</evidence>
<comment type="caution">
    <text evidence="8">The sequence shown here is derived from an EMBL/GenBank/DDBJ whole genome shotgun (WGS) entry which is preliminary data.</text>
</comment>
<protein>
    <recommendedName>
        <fullName evidence="7">Sugar phosphate transporter domain-containing protein</fullName>
    </recommendedName>
</protein>
<evidence type="ECO:0000256" key="1">
    <source>
        <dbReference type="ARBA" id="ARBA00004141"/>
    </source>
</evidence>
<dbReference type="PANTHER" id="PTHR11132">
    <property type="entry name" value="SOLUTE CARRIER FAMILY 35"/>
    <property type="match status" value="1"/>
</dbReference>
<gene>
    <name evidence="8" type="ORF">KP509_35G047900</name>
</gene>
<feature type="transmembrane region" description="Helical" evidence="6">
    <location>
        <begin position="54"/>
        <end position="77"/>
    </location>
</feature>
<feature type="transmembrane region" description="Helical" evidence="6">
    <location>
        <begin position="255"/>
        <end position="273"/>
    </location>
</feature>
<name>A0A8T2QFB9_CERRI</name>
<accession>A0A8T2QFB9</accession>
<comment type="subcellular location">
    <subcellularLocation>
        <location evidence="1">Membrane</location>
        <topology evidence="1">Multi-pass membrane protein</topology>
    </subcellularLocation>
</comment>
<keyword evidence="2 6" id="KW-0812">Transmembrane</keyword>
<keyword evidence="4 6" id="KW-0472">Membrane</keyword>
<dbReference type="OMA" id="LMFYCNI"/>
<dbReference type="OrthoDB" id="417037at2759"/>
<feature type="transmembrane region" description="Helical" evidence="6">
    <location>
        <begin position="29"/>
        <end position="48"/>
    </location>
</feature>
<sequence>MEKENGVLLPTANFSKDDPNRRAGMSRKGITVALAYMGCAVMLVMFNKAALSSYGFPCANVITLLQMICANGLLFTLKSWNMINFGKDPRTDLSLKGLVPYQTLLKTSPLSFAYLFYMIVGMASIRGVNVPMYTTLRKTTVFFTLIIEYLLLGHRYSRYVVSSVAIIVLGALVAGSRDFSFDLQGYSIVILSNVTTAIYLATISKFGKTSGLNSFGLMWCNGMICAPVLTVWTVLSGELGRALSFPQLQAIDFQLVVLASCTLAFFLNYTIFLNTTLNSPLTQTICGNLKDLLTVVLGWIWFGGLPFDLVNVLGQFLGFGGSGIYAYCKLKGK</sequence>
<dbReference type="Proteomes" id="UP000825935">
    <property type="component" value="Chromosome 35"/>
</dbReference>
<evidence type="ECO:0000256" key="4">
    <source>
        <dbReference type="ARBA" id="ARBA00023136"/>
    </source>
</evidence>
<dbReference type="Pfam" id="PF03151">
    <property type="entry name" value="TPT"/>
    <property type="match status" value="1"/>
</dbReference>
<organism evidence="8 9">
    <name type="scientific">Ceratopteris richardii</name>
    <name type="common">Triangle waterfern</name>
    <dbReference type="NCBI Taxonomy" id="49495"/>
    <lineage>
        <taxon>Eukaryota</taxon>
        <taxon>Viridiplantae</taxon>
        <taxon>Streptophyta</taxon>
        <taxon>Embryophyta</taxon>
        <taxon>Tracheophyta</taxon>
        <taxon>Polypodiopsida</taxon>
        <taxon>Polypodiidae</taxon>
        <taxon>Polypodiales</taxon>
        <taxon>Pteridineae</taxon>
        <taxon>Pteridaceae</taxon>
        <taxon>Parkerioideae</taxon>
        <taxon>Ceratopteris</taxon>
    </lineage>
</organism>
<feature type="transmembrane region" description="Helical" evidence="6">
    <location>
        <begin position="159"/>
        <end position="177"/>
    </location>
</feature>
<evidence type="ECO:0000313" key="8">
    <source>
        <dbReference type="EMBL" id="KAH7282802.1"/>
    </source>
</evidence>
<dbReference type="EMBL" id="CM035440">
    <property type="protein sequence ID" value="KAH7282800.1"/>
    <property type="molecule type" value="Genomic_DNA"/>
</dbReference>
<keyword evidence="3 6" id="KW-1133">Transmembrane helix</keyword>
<dbReference type="GO" id="GO:0016020">
    <property type="term" value="C:membrane"/>
    <property type="evidence" value="ECO:0007669"/>
    <property type="project" value="UniProtKB-SubCell"/>
</dbReference>
<feature type="domain" description="Sugar phosphate transporter" evidence="7">
    <location>
        <begin position="39"/>
        <end position="325"/>
    </location>
</feature>
<dbReference type="InterPro" id="IPR004853">
    <property type="entry name" value="Sugar_P_trans_dom"/>
</dbReference>
<feature type="transmembrane region" description="Helical" evidence="6">
    <location>
        <begin position="215"/>
        <end position="235"/>
    </location>
</feature>
<evidence type="ECO:0000256" key="3">
    <source>
        <dbReference type="ARBA" id="ARBA00022989"/>
    </source>
</evidence>
<evidence type="ECO:0000256" key="6">
    <source>
        <dbReference type="SAM" id="Phobius"/>
    </source>
</evidence>
<dbReference type="EMBL" id="CM035440">
    <property type="protein sequence ID" value="KAH7282802.1"/>
    <property type="molecule type" value="Genomic_DNA"/>
</dbReference>
<evidence type="ECO:0000259" key="7">
    <source>
        <dbReference type="Pfam" id="PF03151"/>
    </source>
</evidence>
<evidence type="ECO:0000256" key="2">
    <source>
        <dbReference type="ARBA" id="ARBA00022692"/>
    </source>
</evidence>
<dbReference type="InterPro" id="IPR050186">
    <property type="entry name" value="TPT_transporter"/>
</dbReference>
<reference evidence="8" key="1">
    <citation type="submission" date="2021-08" db="EMBL/GenBank/DDBJ databases">
        <title>WGS assembly of Ceratopteris richardii.</title>
        <authorList>
            <person name="Marchant D.B."/>
            <person name="Chen G."/>
            <person name="Jenkins J."/>
            <person name="Shu S."/>
            <person name="Leebens-Mack J."/>
            <person name="Grimwood J."/>
            <person name="Schmutz J."/>
            <person name="Soltis P."/>
            <person name="Soltis D."/>
            <person name="Chen Z.-H."/>
        </authorList>
    </citation>
    <scope>NUCLEOTIDE SEQUENCE</scope>
    <source>
        <strain evidence="8">Whitten #5841</strain>
        <tissue evidence="8">Leaf</tissue>
    </source>
</reference>
<evidence type="ECO:0000256" key="5">
    <source>
        <dbReference type="SAM" id="MobiDB-lite"/>
    </source>
</evidence>
<feature type="transmembrane region" description="Helical" evidence="6">
    <location>
        <begin position="285"/>
        <end position="303"/>
    </location>
</feature>
<keyword evidence="9" id="KW-1185">Reference proteome</keyword>
<feature type="transmembrane region" description="Helical" evidence="6">
    <location>
        <begin position="98"/>
        <end position="120"/>
    </location>
</feature>
<dbReference type="InterPro" id="IPR037185">
    <property type="entry name" value="EmrE-like"/>
</dbReference>
<dbReference type="SUPFAM" id="SSF103481">
    <property type="entry name" value="Multidrug resistance efflux transporter EmrE"/>
    <property type="match status" value="1"/>
</dbReference>
<proteinExistence type="predicted"/>
<feature type="transmembrane region" description="Helical" evidence="6">
    <location>
        <begin position="183"/>
        <end position="203"/>
    </location>
</feature>